<feature type="compositionally biased region" description="Basic and acidic residues" evidence="1">
    <location>
        <begin position="74"/>
        <end position="85"/>
    </location>
</feature>
<name>A0AA41QZE6_9MICO</name>
<evidence type="ECO:0000313" key="3">
    <source>
        <dbReference type="Proteomes" id="UP001165341"/>
    </source>
</evidence>
<organism evidence="2 3">
    <name type="scientific">Cryobacterium zhongshanensis</name>
    <dbReference type="NCBI Taxonomy" id="2928153"/>
    <lineage>
        <taxon>Bacteria</taxon>
        <taxon>Bacillati</taxon>
        <taxon>Actinomycetota</taxon>
        <taxon>Actinomycetes</taxon>
        <taxon>Micrococcales</taxon>
        <taxon>Microbacteriaceae</taxon>
        <taxon>Cryobacterium</taxon>
    </lineage>
</organism>
<feature type="region of interest" description="Disordered" evidence="1">
    <location>
        <begin position="67"/>
        <end position="118"/>
    </location>
</feature>
<protein>
    <submittedName>
        <fullName evidence="2">Uncharacterized protein</fullName>
    </submittedName>
</protein>
<dbReference type="EMBL" id="JALGAR010000006">
    <property type="protein sequence ID" value="MCI4659599.1"/>
    <property type="molecule type" value="Genomic_DNA"/>
</dbReference>
<feature type="region of interest" description="Disordered" evidence="1">
    <location>
        <begin position="31"/>
        <end position="52"/>
    </location>
</feature>
<reference evidence="2" key="1">
    <citation type="submission" date="2022-03" db="EMBL/GenBank/DDBJ databases">
        <title>Cryobacterium sp. nov. strain ZS14-85, isolated from Antarctic soil.</title>
        <authorList>
            <person name="Li J."/>
            <person name="Niu G."/>
        </authorList>
    </citation>
    <scope>NUCLEOTIDE SEQUENCE</scope>
    <source>
        <strain evidence="2">ZS14-85</strain>
    </source>
</reference>
<accession>A0AA41QZE6</accession>
<keyword evidence="3" id="KW-1185">Reference proteome</keyword>
<evidence type="ECO:0000256" key="1">
    <source>
        <dbReference type="SAM" id="MobiDB-lite"/>
    </source>
</evidence>
<gene>
    <name evidence="2" type="ORF">MQH31_17485</name>
</gene>
<dbReference type="AlphaFoldDB" id="A0AA41QZE6"/>
<sequence length="118" mass="13125">MGILGFPSETELSSMMGYVTDEDRDKWARMKASSDKQIENSRNGLTARGLASQSAAPAISMAEKSINAQMHGEQMADRERRRKEGEEEVEVTETRKRTRFFDKDSAGTTSASGHEMGF</sequence>
<dbReference type="RefSeq" id="WP_243013090.1">
    <property type="nucleotide sequence ID" value="NZ_JALGAR010000006.1"/>
</dbReference>
<comment type="caution">
    <text evidence="2">The sequence shown here is derived from an EMBL/GenBank/DDBJ whole genome shotgun (WGS) entry which is preliminary data.</text>
</comment>
<evidence type="ECO:0000313" key="2">
    <source>
        <dbReference type="EMBL" id="MCI4659599.1"/>
    </source>
</evidence>
<dbReference type="Proteomes" id="UP001165341">
    <property type="component" value="Unassembled WGS sequence"/>
</dbReference>
<feature type="compositionally biased region" description="Basic and acidic residues" evidence="1">
    <location>
        <begin position="92"/>
        <end position="105"/>
    </location>
</feature>
<proteinExistence type="predicted"/>